<dbReference type="Proteomes" id="UP000279962">
    <property type="component" value="Plasmid pOXA23_010062"/>
</dbReference>
<proteinExistence type="predicted"/>
<gene>
    <name evidence="1" type="ORF">CDG68_02090</name>
</gene>
<name>A0A3G2SXI8_9GAMM</name>
<dbReference type="AlphaFoldDB" id="A0A3G2SXI8"/>
<evidence type="ECO:0000313" key="1">
    <source>
        <dbReference type="EMBL" id="AYO52554.1"/>
    </source>
</evidence>
<dbReference type="EMBL" id="CP033130">
    <property type="protein sequence ID" value="AYO52554.1"/>
    <property type="molecule type" value="Genomic_DNA"/>
</dbReference>
<reference evidence="1 2" key="1">
    <citation type="submission" date="2018-10" db="EMBL/GenBank/DDBJ databases">
        <title>The complete genome of Acinetobacter wuhouensis strain WCHAW010062.</title>
        <authorList>
            <person name="Hu Y."/>
            <person name="Long H."/>
            <person name="Feng Y."/>
            <person name="Zong Z."/>
        </authorList>
    </citation>
    <scope>NUCLEOTIDE SEQUENCE [LARGE SCALE GENOMIC DNA]</scope>
    <source>
        <strain evidence="1 2">WCHAW010062</strain>
        <plasmid evidence="2">poxa23_010062</plasmid>
    </source>
</reference>
<accession>A0A3G2SXI8</accession>
<geneLocation type="plasmid" evidence="2">
    <name>poxa23_010062</name>
</geneLocation>
<sequence>MELQYTYRELLDLCESAKFGSVAKQISNTYENTLAKNWTPELNSEWVCRHYLSTKMILNATALLKALEFSTEKNMRLANSYFEYYAVLSLARAIVYTLPTECWNDGKLITISHSQAIKLAFSWLGRFNSNTAEEFKQKTLKLKAQREVISYRIPSSGDSNLSDTLDLEQILITLAEVAQFNSELLRQALDKYAAKESFIIPDDSHAVKIAHIVIDGFYFFDNEDAYRLSYLMRKMPSPQPLHFTMTEGMTEDFFGAWDSDSEDDQFSMGSPSEWQTIFDIP</sequence>
<organism evidence="1 2">
    <name type="scientific">Acinetobacter wuhouensis</name>
    <dbReference type="NCBI Taxonomy" id="1879050"/>
    <lineage>
        <taxon>Bacteria</taxon>
        <taxon>Pseudomonadati</taxon>
        <taxon>Pseudomonadota</taxon>
        <taxon>Gammaproteobacteria</taxon>
        <taxon>Moraxellales</taxon>
        <taxon>Moraxellaceae</taxon>
        <taxon>Acinetobacter</taxon>
    </lineage>
</organism>
<evidence type="ECO:0000313" key="2">
    <source>
        <dbReference type="Proteomes" id="UP000279962"/>
    </source>
</evidence>
<keyword evidence="1" id="KW-0614">Plasmid</keyword>
<protein>
    <submittedName>
        <fullName evidence="1">Uncharacterized protein</fullName>
    </submittedName>
</protein>
<dbReference type="RefSeq" id="WP_087554577.1">
    <property type="nucleotide sequence ID" value="NZ_CP033130.1"/>
</dbReference>